<dbReference type="GO" id="GO:0051603">
    <property type="term" value="P:proteolysis involved in protein catabolic process"/>
    <property type="evidence" value="ECO:0007669"/>
    <property type="project" value="InterPro"/>
</dbReference>
<accession>A0AAV1DB21</accession>
<dbReference type="Gene3D" id="3.60.20.10">
    <property type="entry name" value="Glutamine Phosphoribosylpyrophosphate, subunit 1, domain 1"/>
    <property type="match status" value="1"/>
</dbReference>
<dbReference type="InterPro" id="IPR029055">
    <property type="entry name" value="Ntn_hydrolases_N"/>
</dbReference>
<dbReference type="Proteomes" id="UP001161247">
    <property type="component" value="Chromosome 4"/>
</dbReference>
<organism evidence="1 2">
    <name type="scientific">Oldenlandia corymbosa var. corymbosa</name>
    <dbReference type="NCBI Taxonomy" id="529605"/>
    <lineage>
        <taxon>Eukaryota</taxon>
        <taxon>Viridiplantae</taxon>
        <taxon>Streptophyta</taxon>
        <taxon>Embryophyta</taxon>
        <taxon>Tracheophyta</taxon>
        <taxon>Spermatophyta</taxon>
        <taxon>Magnoliopsida</taxon>
        <taxon>eudicotyledons</taxon>
        <taxon>Gunneridae</taxon>
        <taxon>Pentapetalae</taxon>
        <taxon>asterids</taxon>
        <taxon>lamiids</taxon>
        <taxon>Gentianales</taxon>
        <taxon>Rubiaceae</taxon>
        <taxon>Rubioideae</taxon>
        <taxon>Spermacoceae</taxon>
        <taxon>Hedyotis-Oldenlandia complex</taxon>
        <taxon>Oldenlandia</taxon>
    </lineage>
</organism>
<keyword evidence="2" id="KW-1185">Reference proteome</keyword>
<gene>
    <name evidence="1" type="ORF">OLC1_LOCUS12918</name>
</gene>
<evidence type="ECO:0000313" key="1">
    <source>
        <dbReference type="EMBL" id="CAI9103857.1"/>
    </source>
</evidence>
<reference evidence="1" key="1">
    <citation type="submission" date="2023-03" db="EMBL/GenBank/DDBJ databases">
        <authorList>
            <person name="Julca I."/>
        </authorList>
    </citation>
    <scope>NUCLEOTIDE SEQUENCE</scope>
</reference>
<dbReference type="AlphaFoldDB" id="A0AAV1DB21"/>
<evidence type="ECO:0000313" key="2">
    <source>
        <dbReference type="Proteomes" id="UP001161247"/>
    </source>
</evidence>
<dbReference type="SUPFAM" id="SSF56235">
    <property type="entry name" value="N-terminal nucleophile aminohydrolases (Ntn hydrolases)"/>
    <property type="match status" value="1"/>
</dbReference>
<proteinExistence type="predicted"/>
<sequence>MVSADLQLPSDLNDDLAAVHISAKSRFIPLPFDDGLSSESDDDSGSGSDMSIYERDVAPEVEKGITTFAFVLNRGVIVAVNHHSCESVENVIDLSSHILVAFSGEGPRLYCVDGDGKPSLEGVVAAGSGSISATYGYDTGGFREDMLEEDAVKFAKGSIRFAASMVKRHYVNGQTGRFISGYYVGADGWKVVFDKEDVGETVTEYEYSSIEDVEDA</sequence>
<dbReference type="GO" id="GO:0005839">
    <property type="term" value="C:proteasome core complex"/>
    <property type="evidence" value="ECO:0007669"/>
    <property type="project" value="InterPro"/>
</dbReference>
<dbReference type="InterPro" id="IPR001353">
    <property type="entry name" value="Proteasome_sua/b"/>
</dbReference>
<dbReference type="EMBL" id="OX459121">
    <property type="protein sequence ID" value="CAI9103857.1"/>
    <property type="molecule type" value="Genomic_DNA"/>
</dbReference>
<name>A0AAV1DB21_OLDCO</name>
<protein>
    <submittedName>
        <fullName evidence="1">OLC1v1002430C1</fullName>
    </submittedName>
</protein>
<dbReference type="Pfam" id="PF00227">
    <property type="entry name" value="Proteasome"/>
    <property type="match status" value="1"/>
</dbReference>